<dbReference type="PRINTS" id="PR00385">
    <property type="entry name" value="P450"/>
</dbReference>
<dbReference type="GO" id="GO:0006082">
    <property type="term" value="P:organic acid metabolic process"/>
    <property type="evidence" value="ECO:0007669"/>
    <property type="project" value="TreeGrafter"/>
</dbReference>
<evidence type="ECO:0000256" key="1">
    <source>
        <dbReference type="ARBA" id="ARBA00010617"/>
    </source>
</evidence>
<reference evidence="7 8" key="1">
    <citation type="submission" date="2025-04" db="UniProtKB">
        <authorList>
            <consortium name="RefSeq"/>
        </authorList>
    </citation>
    <scope>IDENTIFICATION</scope>
</reference>
<dbReference type="SUPFAM" id="SSF48264">
    <property type="entry name" value="Cytochrome P450"/>
    <property type="match status" value="1"/>
</dbReference>
<dbReference type="RefSeq" id="XP_014480501.1">
    <property type="nucleotide sequence ID" value="XM_014625015.1"/>
</dbReference>
<dbReference type="InterPro" id="IPR050182">
    <property type="entry name" value="Cytochrome_P450_fam2"/>
</dbReference>
<evidence type="ECO:0000256" key="3">
    <source>
        <dbReference type="ARBA" id="ARBA00023004"/>
    </source>
</evidence>
<dbReference type="Proteomes" id="UP000515204">
    <property type="component" value="Unplaced"/>
</dbReference>
<keyword evidence="2 5" id="KW-0479">Metal-binding</keyword>
<dbReference type="OrthoDB" id="1844152at2759"/>
<keyword evidence="3 5" id="KW-0408">Iron</keyword>
<dbReference type="InterPro" id="IPR036396">
    <property type="entry name" value="Cyt_P450_sf"/>
</dbReference>
<evidence type="ECO:0000313" key="6">
    <source>
        <dbReference type="Proteomes" id="UP000515204"/>
    </source>
</evidence>
<dbReference type="Pfam" id="PF00067">
    <property type="entry name" value="p450"/>
    <property type="match status" value="1"/>
</dbReference>
<evidence type="ECO:0000256" key="5">
    <source>
        <dbReference type="PIRSR" id="PIRSR602401-1"/>
    </source>
</evidence>
<evidence type="ECO:0000313" key="9">
    <source>
        <dbReference type="RefSeq" id="XP_014480503.1"/>
    </source>
</evidence>
<dbReference type="RefSeq" id="XP_014480503.1">
    <property type="nucleotide sequence ID" value="XM_014625017.1"/>
</dbReference>
<dbReference type="GO" id="GO:0005506">
    <property type="term" value="F:iron ion binding"/>
    <property type="evidence" value="ECO:0007669"/>
    <property type="project" value="InterPro"/>
</dbReference>
<dbReference type="PANTHER" id="PTHR24300">
    <property type="entry name" value="CYTOCHROME P450 508A4-RELATED"/>
    <property type="match status" value="1"/>
</dbReference>
<keyword evidence="4" id="KW-0503">Monooxygenase</keyword>
<comment type="similarity">
    <text evidence="1">Belongs to the cytochrome P450 family.</text>
</comment>
<evidence type="ECO:0000313" key="7">
    <source>
        <dbReference type="RefSeq" id="XP_014480501.1"/>
    </source>
</evidence>
<keyword evidence="5" id="KW-0349">Heme</keyword>
<dbReference type="Gene3D" id="1.10.630.10">
    <property type="entry name" value="Cytochrome P450"/>
    <property type="match status" value="1"/>
</dbReference>
<accession>A0A6P3XRG9</accession>
<dbReference type="PRINTS" id="PR00463">
    <property type="entry name" value="EP450I"/>
</dbReference>
<proteinExistence type="inferred from homology"/>
<sequence length="358" mass="40925">MVKFGTRRDKMEERILATVNECISKLRSRATVDGIDPLETLHHCMGNLMNDLVFGKVYQEDDEVWRWLRHLQEEGVKHIGVAGPLNFLPFLRFLPRYGKVMESLIDGKLKSHRLYETIIDEHRARREKVDSFLAAFDEEMRNRTDAGNAGYFTRPQFYHLLADLFGAGVDTTLTTLRWLLLFVAVHPDEQKKIQDEMSELLGQRQPGLTDRPALIRLEAAISEIQRLRSVTPVGIPHGTTQDTQIGDYDVPKGTMVIPLQWAIHTDPSYWHEPLRFKPERFIAQDGSIARPEAFLPFQAGKRMCVGDELARMILYLFAAKILRSFVISAPSDACIDLDGECGITLVPKPHRLVFTSRE</sequence>
<dbReference type="GO" id="GO:0008395">
    <property type="term" value="F:steroid hydroxylase activity"/>
    <property type="evidence" value="ECO:0007669"/>
    <property type="project" value="TreeGrafter"/>
</dbReference>
<keyword evidence="6" id="KW-1185">Reference proteome</keyword>
<dbReference type="GO" id="GO:0016712">
    <property type="term" value="F:oxidoreductase activity, acting on paired donors, with incorporation or reduction of molecular oxygen, reduced flavin or flavoprotein as one donor, and incorporation of one atom of oxygen"/>
    <property type="evidence" value="ECO:0007669"/>
    <property type="project" value="TreeGrafter"/>
</dbReference>
<comment type="cofactor">
    <cofactor evidence="5">
        <name>heme</name>
        <dbReference type="ChEBI" id="CHEBI:30413"/>
    </cofactor>
</comment>
<evidence type="ECO:0000256" key="2">
    <source>
        <dbReference type="ARBA" id="ARBA00022723"/>
    </source>
</evidence>
<dbReference type="RefSeq" id="XP_014480502.1">
    <property type="nucleotide sequence ID" value="XM_014625016.1"/>
</dbReference>
<dbReference type="GO" id="GO:0020037">
    <property type="term" value="F:heme binding"/>
    <property type="evidence" value="ECO:0007669"/>
    <property type="project" value="InterPro"/>
</dbReference>
<dbReference type="AlphaFoldDB" id="A0A6P3XRG9"/>
<organism evidence="6 9">
    <name type="scientific">Dinoponera quadriceps</name>
    <name type="common">South American ant</name>
    <dbReference type="NCBI Taxonomy" id="609295"/>
    <lineage>
        <taxon>Eukaryota</taxon>
        <taxon>Metazoa</taxon>
        <taxon>Ecdysozoa</taxon>
        <taxon>Arthropoda</taxon>
        <taxon>Hexapoda</taxon>
        <taxon>Insecta</taxon>
        <taxon>Pterygota</taxon>
        <taxon>Neoptera</taxon>
        <taxon>Endopterygota</taxon>
        <taxon>Hymenoptera</taxon>
        <taxon>Apocrita</taxon>
        <taxon>Aculeata</taxon>
        <taxon>Formicoidea</taxon>
        <taxon>Formicidae</taxon>
        <taxon>Ponerinae</taxon>
        <taxon>Ponerini</taxon>
        <taxon>Dinoponera</taxon>
    </lineage>
</organism>
<keyword evidence="4" id="KW-0560">Oxidoreductase</keyword>
<feature type="binding site" description="axial binding residue" evidence="5">
    <location>
        <position position="304"/>
    </location>
    <ligand>
        <name>heme</name>
        <dbReference type="ChEBI" id="CHEBI:30413"/>
    </ligand>
    <ligandPart>
        <name>Fe</name>
        <dbReference type="ChEBI" id="CHEBI:18248"/>
    </ligandPart>
</feature>
<dbReference type="GeneID" id="106747463"/>
<dbReference type="PANTHER" id="PTHR24300:SF403">
    <property type="entry name" value="CYTOCHROME P450 306A1"/>
    <property type="match status" value="1"/>
</dbReference>
<evidence type="ECO:0000256" key="4">
    <source>
        <dbReference type="ARBA" id="ARBA00023033"/>
    </source>
</evidence>
<dbReference type="CTD" id="32857"/>
<gene>
    <name evidence="7 8 9" type="primary">LOC106747463</name>
</gene>
<dbReference type="InterPro" id="IPR002401">
    <property type="entry name" value="Cyt_P450_E_grp-I"/>
</dbReference>
<name>A0A6P3XRG9_DINQU</name>
<dbReference type="GO" id="GO:0005737">
    <property type="term" value="C:cytoplasm"/>
    <property type="evidence" value="ECO:0007669"/>
    <property type="project" value="TreeGrafter"/>
</dbReference>
<protein>
    <submittedName>
        <fullName evidence="7 8">Cytochrome P450 306a1 isoform X3</fullName>
    </submittedName>
</protein>
<evidence type="ECO:0000313" key="8">
    <source>
        <dbReference type="RefSeq" id="XP_014480502.1"/>
    </source>
</evidence>
<dbReference type="InterPro" id="IPR001128">
    <property type="entry name" value="Cyt_P450"/>
</dbReference>
<dbReference type="GO" id="GO:0006805">
    <property type="term" value="P:xenobiotic metabolic process"/>
    <property type="evidence" value="ECO:0007669"/>
    <property type="project" value="TreeGrafter"/>
</dbReference>